<sequence>MTATAHEHEHDAEDLCEAGAELYARVLREGPLPAEEAHGVPCLIDAGLLQPSLDDPGRLVPVPPAVALHRLLRLSGERIAAERRREERLAAAFQPLMRAGALPAEETLTPSLRVLSGTERINRAITEALAEGKEELLCMQPHSNYHSSAGARAAQADAMVRDQKFLDRGGRIRVLYPHTQRHIPLVVARWERLEGDAEARSLDEIAGRLIVIDGAVAFIPGEGSAERSVALEIRQPTIITYLVKVFDRFWRLATPMHPRAVQPPSLGGVTARQRAVARFLVEGHTDAVIADRLGMNIRTARVHIAKLAATLGSGSRAQLGYLIGRSGILDRAE</sequence>
<dbReference type="GO" id="GO:0006355">
    <property type="term" value="P:regulation of DNA-templated transcription"/>
    <property type="evidence" value="ECO:0007669"/>
    <property type="project" value="InterPro"/>
</dbReference>
<dbReference type="AlphaFoldDB" id="A0A918BJR3"/>
<protein>
    <recommendedName>
        <fullName evidence="1">HTH luxR-type domain-containing protein</fullName>
    </recommendedName>
</protein>
<reference evidence="2" key="2">
    <citation type="submission" date="2020-09" db="EMBL/GenBank/DDBJ databases">
        <authorList>
            <person name="Sun Q."/>
            <person name="Ohkuma M."/>
        </authorList>
    </citation>
    <scope>NUCLEOTIDE SEQUENCE</scope>
    <source>
        <strain evidence="2">JCM 4403</strain>
    </source>
</reference>
<evidence type="ECO:0000259" key="1">
    <source>
        <dbReference type="PROSITE" id="PS50043"/>
    </source>
</evidence>
<evidence type="ECO:0000313" key="3">
    <source>
        <dbReference type="Proteomes" id="UP000656732"/>
    </source>
</evidence>
<dbReference type="PANTHER" id="PTHR34293:SF1">
    <property type="entry name" value="HTH-TYPE TRANSCRIPTIONAL REGULATOR TRMBL2"/>
    <property type="match status" value="1"/>
</dbReference>
<dbReference type="GO" id="GO:0003677">
    <property type="term" value="F:DNA binding"/>
    <property type="evidence" value="ECO:0007669"/>
    <property type="project" value="InterPro"/>
</dbReference>
<keyword evidence="3" id="KW-1185">Reference proteome</keyword>
<name>A0A918BJR3_9ACTN</name>
<dbReference type="PANTHER" id="PTHR34293">
    <property type="entry name" value="HTH-TYPE TRANSCRIPTIONAL REGULATOR TRMBL2"/>
    <property type="match status" value="1"/>
</dbReference>
<accession>A0A918BJR3</accession>
<dbReference type="EMBL" id="BMTU01000003">
    <property type="protein sequence ID" value="GGQ74146.1"/>
    <property type="molecule type" value="Genomic_DNA"/>
</dbReference>
<proteinExistence type="predicted"/>
<evidence type="ECO:0000313" key="2">
    <source>
        <dbReference type="EMBL" id="GGQ74146.1"/>
    </source>
</evidence>
<dbReference type="InterPro" id="IPR016032">
    <property type="entry name" value="Sig_transdc_resp-reg_C-effctor"/>
</dbReference>
<dbReference type="SUPFAM" id="SSF46894">
    <property type="entry name" value="C-terminal effector domain of the bipartite response regulators"/>
    <property type="match status" value="1"/>
</dbReference>
<dbReference type="RefSeq" id="WP_189557451.1">
    <property type="nucleotide sequence ID" value="NZ_BMTE01000010.1"/>
</dbReference>
<dbReference type="InterPro" id="IPR000792">
    <property type="entry name" value="Tscrpt_reg_LuxR_C"/>
</dbReference>
<gene>
    <name evidence="2" type="ORF">GCM10010280_20720</name>
</gene>
<comment type="caution">
    <text evidence="2">The sequence shown here is derived from an EMBL/GenBank/DDBJ whole genome shotgun (WGS) entry which is preliminary data.</text>
</comment>
<dbReference type="SMART" id="SM00421">
    <property type="entry name" value="HTH_LUXR"/>
    <property type="match status" value="1"/>
</dbReference>
<feature type="domain" description="HTH luxR-type" evidence="1">
    <location>
        <begin position="259"/>
        <end position="327"/>
    </location>
</feature>
<dbReference type="InterPro" id="IPR051797">
    <property type="entry name" value="TrmB-like"/>
</dbReference>
<dbReference type="PROSITE" id="PS50043">
    <property type="entry name" value="HTH_LUXR_2"/>
    <property type="match status" value="1"/>
</dbReference>
<reference evidence="2" key="1">
    <citation type="journal article" date="2014" name="Int. J. Syst. Evol. Microbiol.">
        <title>Complete genome sequence of Corynebacterium casei LMG S-19264T (=DSM 44701T), isolated from a smear-ripened cheese.</title>
        <authorList>
            <consortium name="US DOE Joint Genome Institute (JGI-PGF)"/>
            <person name="Walter F."/>
            <person name="Albersmeier A."/>
            <person name="Kalinowski J."/>
            <person name="Ruckert C."/>
        </authorList>
    </citation>
    <scope>NUCLEOTIDE SEQUENCE</scope>
    <source>
        <strain evidence="2">JCM 4403</strain>
    </source>
</reference>
<organism evidence="2 3">
    <name type="scientific">Streptomyces pilosus</name>
    <dbReference type="NCBI Taxonomy" id="28893"/>
    <lineage>
        <taxon>Bacteria</taxon>
        <taxon>Bacillati</taxon>
        <taxon>Actinomycetota</taxon>
        <taxon>Actinomycetes</taxon>
        <taxon>Kitasatosporales</taxon>
        <taxon>Streptomycetaceae</taxon>
        <taxon>Streptomyces</taxon>
    </lineage>
</organism>
<dbReference type="InterPro" id="IPR036388">
    <property type="entry name" value="WH-like_DNA-bd_sf"/>
</dbReference>
<dbReference type="Gene3D" id="1.10.10.10">
    <property type="entry name" value="Winged helix-like DNA-binding domain superfamily/Winged helix DNA-binding domain"/>
    <property type="match status" value="1"/>
</dbReference>
<dbReference type="Proteomes" id="UP000656732">
    <property type="component" value="Unassembled WGS sequence"/>
</dbReference>